<dbReference type="RefSeq" id="WP_162840895.1">
    <property type="nucleotide sequence ID" value="NZ_FOCG01000002.1"/>
</dbReference>
<sequence>MGIEKKNFTFRLNEELVDKLRLCAKNENRNLSNMVETILINYIEQKFPDDNGKN</sequence>
<dbReference type="GO" id="GO:0006355">
    <property type="term" value="P:regulation of DNA-templated transcription"/>
    <property type="evidence" value="ECO:0007669"/>
    <property type="project" value="InterPro"/>
</dbReference>
<dbReference type="AlphaFoldDB" id="A0A1H8CK25"/>
<gene>
    <name evidence="1" type="ORF">SAMN05216180_2183</name>
</gene>
<dbReference type="SUPFAM" id="SSF47598">
    <property type="entry name" value="Ribbon-helix-helix"/>
    <property type="match status" value="1"/>
</dbReference>
<dbReference type="InterPro" id="IPR010985">
    <property type="entry name" value="Ribbon_hlx_hlx"/>
</dbReference>
<keyword evidence="2" id="KW-1185">Reference proteome</keyword>
<protein>
    <recommendedName>
        <fullName evidence="3">CopG-like RHH_1 or ribbon-helix-helix domain-containing protein, RHH_5</fullName>
    </recommendedName>
</protein>
<dbReference type="STRING" id="474960.SAMN05216180_2183"/>
<dbReference type="Proteomes" id="UP000199158">
    <property type="component" value="Unassembled WGS sequence"/>
</dbReference>
<name>A0A1H8CK25_9FIRM</name>
<evidence type="ECO:0000313" key="2">
    <source>
        <dbReference type="Proteomes" id="UP000199158"/>
    </source>
</evidence>
<evidence type="ECO:0008006" key="3">
    <source>
        <dbReference type="Google" id="ProtNLM"/>
    </source>
</evidence>
<accession>A0A1H8CK25</accession>
<dbReference type="EMBL" id="FOCG01000002">
    <property type="protein sequence ID" value="SEM95336.1"/>
    <property type="molecule type" value="Genomic_DNA"/>
</dbReference>
<organism evidence="1 2">
    <name type="scientific">Hydrogenoanaerobacterium saccharovorans</name>
    <dbReference type="NCBI Taxonomy" id="474960"/>
    <lineage>
        <taxon>Bacteria</taxon>
        <taxon>Bacillati</taxon>
        <taxon>Bacillota</taxon>
        <taxon>Clostridia</taxon>
        <taxon>Eubacteriales</taxon>
        <taxon>Oscillospiraceae</taxon>
        <taxon>Hydrogenoanaerobacterium</taxon>
    </lineage>
</organism>
<proteinExistence type="predicted"/>
<evidence type="ECO:0000313" key="1">
    <source>
        <dbReference type="EMBL" id="SEM95336.1"/>
    </source>
</evidence>
<reference evidence="1 2" key="1">
    <citation type="submission" date="2016-10" db="EMBL/GenBank/DDBJ databases">
        <authorList>
            <person name="de Groot N.N."/>
        </authorList>
    </citation>
    <scope>NUCLEOTIDE SEQUENCE [LARGE SCALE GENOMIC DNA]</scope>
    <source>
        <strain evidence="1 2">CGMCC 1.5070</strain>
    </source>
</reference>